<sequence length="68" mass="7780">MTETPLTEIWRSPLLARYRASLLRSERADLEPCRHCDFDGFRAPTPDASRPLVRNDILTPGAPTREQD</sequence>
<proteinExistence type="predicted"/>
<name>A0A7Y9G887_9ACTN</name>
<evidence type="ECO:0000313" key="3">
    <source>
        <dbReference type="Proteomes" id="UP000591272"/>
    </source>
</evidence>
<dbReference type="EMBL" id="JACCBT010000001">
    <property type="protein sequence ID" value="NYE11714.1"/>
    <property type="molecule type" value="Genomic_DNA"/>
</dbReference>
<dbReference type="RefSeq" id="WP_179833048.1">
    <property type="nucleotide sequence ID" value="NZ_BMRD01000012.1"/>
</dbReference>
<feature type="region of interest" description="Disordered" evidence="1">
    <location>
        <begin position="44"/>
        <end position="68"/>
    </location>
</feature>
<evidence type="ECO:0000256" key="1">
    <source>
        <dbReference type="SAM" id="MobiDB-lite"/>
    </source>
</evidence>
<organism evidence="2 3">
    <name type="scientific">Actinomadura citrea</name>
    <dbReference type="NCBI Taxonomy" id="46158"/>
    <lineage>
        <taxon>Bacteria</taxon>
        <taxon>Bacillati</taxon>
        <taxon>Actinomycetota</taxon>
        <taxon>Actinomycetes</taxon>
        <taxon>Streptosporangiales</taxon>
        <taxon>Thermomonosporaceae</taxon>
        <taxon>Actinomadura</taxon>
    </lineage>
</organism>
<evidence type="ECO:0000313" key="2">
    <source>
        <dbReference type="EMBL" id="NYE11714.1"/>
    </source>
</evidence>
<reference evidence="2 3" key="1">
    <citation type="submission" date="2020-07" db="EMBL/GenBank/DDBJ databases">
        <title>Sequencing the genomes of 1000 actinobacteria strains.</title>
        <authorList>
            <person name="Klenk H.-P."/>
        </authorList>
    </citation>
    <scope>NUCLEOTIDE SEQUENCE [LARGE SCALE GENOMIC DNA]</scope>
    <source>
        <strain evidence="2 3">DSM 43461</strain>
    </source>
</reference>
<accession>A0A7Y9G887</accession>
<dbReference type="AlphaFoldDB" id="A0A7Y9G887"/>
<keyword evidence="3" id="KW-1185">Reference proteome</keyword>
<gene>
    <name evidence="2" type="ORF">BJ999_002010</name>
</gene>
<comment type="caution">
    <text evidence="2">The sequence shown here is derived from an EMBL/GenBank/DDBJ whole genome shotgun (WGS) entry which is preliminary data.</text>
</comment>
<protein>
    <submittedName>
        <fullName evidence="2">Uncharacterized protein</fullName>
    </submittedName>
</protein>
<dbReference type="Proteomes" id="UP000591272">
    <property type="component" value="Unassembled WGS sequence"/>
</dbReference>